<keyword evidence="2" id="KW-1185">Reference proteome</keyword>
<reference evidence="1 2" key="1">
    <citation type="submission" date="2019-03" db="EMBL/GenBank/DDBJ databases">
        <title>Genomic analyses of the natural microbiome of Caenorhabditis elegans.</title>
        <authorList>
            <person name="Samuel B."/>
        </authorList>
    </citation>
    <scope>NUCLEOTIDE SEQUENCE [LARGE SCALE GENOMIC DNA]</scope>
    <source>
        <strain evidence="1 2">JUb18</strain>
    </source>
</reference>
<accession>A0A4R6RSL3</accession>
<evidence type="ECO:0000313" key="2">
    <source>
        <dbReference type="Proteomes" id="UP000295601"/>
    </source>
</evidence>
<dbReference type="Proteomes" id="UP000295601">
    <property type="component" value="Unassembled WGS sequence"/>
</dbReference>
<name>A0A4R6RSL3_9MICO</name>
<organism evidence="1 2">
    <name type="scientific">Leucobacter luti</name>
    <dbReference type="NCBI Taxonomy" id="340320"/>
    <lineage>
        <taxon>Bacteria</taxon>
        <taxon>Bacillati</taxon>
        <taxon>Actinomycetota</taxon>
        <taxon>Actinomycetes</taxon>
        <taxon>Micrococcales</taxon>
        <taxon>Microbacteriaceae</taxon>
        <taxon>Leucobacter</taxon>
    </lineage>
</organism>
<gene>
    <name evidence="1" type="ORF">EDF62_3161</name>
</gene>
<dbReference type="EMBL" id="SNYA01000008">
    <property type="protein sequence ID" value="TDP89863.1"/>
    <property type="molecule type" value="Genomic_DNA"/>
</dbReference>
<protein>
    <submittedName>
        <fullName evidence="1">Uncharacterized protein</fullName>
    </submittedName>
</protein>
<proteinExistence type="predicted"/>
<evidence type="ECO:0000313" key="1">
    <source>
        <dbReference type="EMBL" id="TDP89863.1"/>
    </source>
</evidence>
<dbReference type="OrthoDB" id="9788208at2"/>
<dbReference type="AlphaFoldDB" id="A0A4R6RSL3"/>
<sequence length="224" mass="25803">MTSTATETYDYSLRSYADTLRAYREAGYAVTGFERYLAAPQEKHLVLRHDIDNTIEQAMRVARVDAEAGCSSTFFLRVHARGYNLMSLQSLQFIQEMEALGHEVQLHLEGGLSDWLGGDNWSWAERQRAVFEAAVGRPLGGFSSHEPARMGGMDFANALREKWNDTVAYHAYEERFMMPNMKYLSDSSGRWREGHFGQWVGKEPLMQVLTHPFWWFEKVPAENY</sequence>
<comment type="caution">
    <text evidence="1">The sequence shown here is derived from an EMBL/GenBank/DDBJ whole genome shotgun (WGS) entry which is preliminary data.</text>
</comment>
<dbReference type="RefSeq" id="WP_133617698.1">
    <property type="nucleotide sequence ID" value="NZ_CP080492.1"/>
</dbReference>